<organism evidence="1 2">
    <name type="scientific">Amphibacillus indicireducens</name>
    <dbReference type="NCBI Taxonomy" id="1076330"/>
    <lineage>
        <taxon>Bacteria</taxon>
        <taxon>Bacillati</taxon>
        <taxon>Bacillota</taxon>
        <taxon>Bacilli</taxon>
        <taxon>Bacillales</taxon>
        <taxon>Bacillaceae</taxon>
        <taxon>Amphibacillus</taxon>
    </lineage>
</organism>
<dbReference type="EMBL" id="BAABDL010000006">
    <property type="protein sequence ID" value="GAA4057785.1"/>
    <property type="molecule type" value="Genomic_DNA"/>
</dbReference>
<name>A0ABP7V1Y4_9BACI</name>
<keyword evidence="2" id="KW-1185">Reference proteome</keyword>
<protein>
    <submittedName>
        <fullName evidence="1">Uncharacterized protein</fullName>
    </submittedName>
</protein>
<dbReference type="Proteomes" id="UP001501734">
    <property type="component" value="Unassembled WGS sequence"/>
</dbReference>
<comment type="caution">
    <text evidence="1">The sequence shown here is derived from an EMBL/GenBank/DDBJ whole genome shotgun (WGS) entry which is preliminary data.</text>
</comment>
<gene>
    <name evidence="1" type="ORF">GCM10022410_01470</name>
</gene>
<accession>A0ABP7V1Y4</accession>
<evidence type="ECO:0000313" key="2">
    <source>
        <dbReference type="Proteomes" id="UP001501734"/>
    </source>
</evidence>
<proteinExistence type="predicted"/>
<evidence type="ECO:0000313" key="1">
    <source>
        <dbReference type="EMBL" id="GAA4057785.1"/>
    </source>
</evidence>
<reference evidence="2" key="1">
    <citation type="journal article" date="2019" name="Int. J. Syst. Evol. Microbiol.">
        <title>The Global Catalogue of Microorganisms (GCM) 10K type strain sequencing project: providing services to taxonomists for standard genome sequencing and annotation.</title>
        <authorList>
            <consortium name="The Broad Institute Genomics Platform"/>
            <consortium name="The Broad Institute Genome Sequencing Center for Infectious Disease"/>
            <person name="Wu L."/>
            <person name="Ma J."/>
        </authorList>
    </citation>
    <scope>NUCLEOTIDE SEQUENCE [LARGE SCALE GENOMIC DNA]</scope>
    <source>
        <strain evidence="2">JCM 17250</strain>
    </source>
</reference>
<sequence length="42" mass="4679">MIDAEYSMLTLDCSDQIDNSVTQLSSAERLAKFNLDQLAIKS</sequence>